<comment type="caution">
    <text evidence="2">The sequence shown here is derived from an EMBL/GenBank/DDBJ whole genome shotgun (WGS) entry which is preliminary data.</text>
</comment>
<sequence length="238" mass="27158">MDVEDLLNTTIDKEGSAKPSFCNMLLDKSLINGFQESDEFGPIEKNDGLIMVGSKDSWPSFFTSDKFRAILEIKWTNCLILKLLGKSIGFRALNERIRKMWMPKAEYELIYVGDGYFLANFSSLEDLRFALEGGLWIIYGHYLTVRKWFAEFHPSSTTIDSTAVWVRFPGLLVQYYNDRILFAMRNTFGRALKVDPNTSYASKGRFARVCVEVDFGKALVPKIEVVDGGTQLNMKVCH</sequence>
<evidence type="ECO:0000313" key="2">
    <source>
        <dbReference type="EMBL" id="KAE8727842.1"/>
    </source>
</evidence>
<reference evidence="2" key="1">
    <citation type="submission" date="2019-09" db="EMBL/GenBank/DDBJ databases">
        <title>Draft genome information of white flower Hibiscus syriacus.</title>
        <authorList>
            <person name="Kim Y.-M."/>
        </authorList>
    </citation>
    <scope>NUCLEOTIDE SEQUENCE [LARGE SCALE GENOMIC DNA]</scope>
    <source>
        <strain evidence="2">YM2019G1</strain>
    </source>
</reference>
<name>A0A6A3CJU6_HIBSY</name>
<dbReference type="AlphaFoldDB" id="A0A6A3CJU6"/>
<dbReference type="Pfam" id="PF14111">
    <property type="entry name" value="DUF4283"/>
    <property type="match status" value="1"/>
</dbReference>
<keyword evidence="3" id="KW-1185">Reference proteome</keyword>
<gene>
    <name evidence="2" type="ORF">F3Y22_tig00005294pilonHSYRG00127</name>
</gene>
<dbReference type="Proteomes" id="UP000436088">
    <property type="component" value="Unassembled WGS sequence"/>
</dbReference>
<dbReference type="PANTHER" id="PTHR31286">
    <property type="entry name" value="GLYCINE-RICH CELL WALL STRUCTURAL PROTEIN 1.8-LIKE"/>
    <property type="match status" value="1"/>
</dbReference>
<protein>
    <recommendedName>
        <fullName evidence="1">DUF4283 domain-containing protein</fullName>
    </recommendedName>
</protein>
<proteinExistence type="predicted"/>
<dbReference type="InterPro" id="IPR040256">
    <property type="entry name" value="At4g02000-like"/>
</dbReference>
<evidence type="ECO:0000313" key="3">
    <source>
        <dbReference type="Proteomes" id="UP000436088"/>
    </source>
</evidence>
<dbReference type="OrthoDB" id="994333at2759"/>
<feature type="domain" description="DUF4283" evidence="1">
    <location>
        <begin position="74"/>
        <end position="155"/>
    </location>
</feature>
<dbReference type="PANTHER" id="PTHR31286:SF99">
    <property type="entry name" value="DUF4283 DOMAIN-CONTAINING PROTEIN"/>
    <property type="match status" value="1"/>
</dbReference>
<evidence type="ECO:0000259" key="1">
    <source>
        <dbReference type="Pfam" id="PF14111"/>
    </source>
</evidence>
<dbReference type="InterPro" id="IPR025558">
    <property type="entry name" value="DUF4283"/>
</dbReference>
<dbReference type="EMBL" id="VEPZ02000301">
    <property type="protein sequence ID" value="KAE8727842.1"/>
    <property type="molecule type" value="Genomic_DNA"/>
</dbReference>
<accession>A0A6A3CJU6</accession>
<organism evidence="2 3">
    <name type="scientific">Hibiscus syriacus</name>
    <name type="common">Rose of Sharon</name>
    <dbReference type="NCBI Taxonomy" id="106335"/>
    <lineage>
        <taxon>Eukaryota</taxon>
        <taxon>Viridiplantae</taxon>
        <taxon>Streptophyta</taxon>
        <taxon>Embryophyta</taxon>
        <taxon>Tracheophyta</taxon>
        <taxon>Spermatophyta</taxon>
        <taxon>Magnoliopsida</taxon>
        <taxon>eudicotyledons</taxon>
        <taxon>Gunneridae</taxon>
        <taxon>Pentapetalae</taxon>
        <taxon>rosids</taxon>
        <taxon>malvids</taxon>
        <taxon>Malvales</taxon>
        <taxon>Malvaceae</taxon>
        <taxon>Malvoideae</taxon>
        <taxon>Hibiscus</taxon>
    </lineage>
</organism>